<dbReference type="InterPro" id="IPR001714">
    <property type="entry name" value="Pept_M24_MAP"/>
</dbReference>
<dbReference type="InterPro" id="IPR036005">
    <property type="entry name" value="Creatinase/aminopeptidase-like"/>
</dbReference>
<dbReference type="EMBL" id="RQZG01000004">
    <property type="protein sequence ID" value="RRD06088.1"/>
    <property type="molecule type" value="Genomic_DNA"/>
</dbReference>
<evidence type="ECO:0000259" key="9">
    <source>
        <dbReference type="Pfam" id="PF00557"/>
    </source>
</evidence>
<comment type="function">
    <text evidence="1 6">Removes the N-terminal methionine from nascent proteins. The N-terminal methionine is often cleaved when the second residue in the primary sequence is small and uncharged (Met-Ala-, Cys, Gly, Pro, Ser, Thr, or Val). Requires deformylation of the N(alpha)-formylated initiator methionine before it can be hydrolyzed.</text>
</comment>
<dbReference type="GO" id="GO:0070006">
    <property type="term" value="F:metalloaminopeptidase activity"/>
    <property type="evidence" value="ECO:0007669"/>
    <property type="project" value="UniProtKB-UniRule"/>
</dbReference>
<dbReference type="PANTHER" id="PTHR43330:SF27">
    <property type="entry name" value="METHIONINE AMINOPEPTIDASE"/>
    <property type="match status" value="1"/>
</dbReference>
<evidence type="ECO:0000256" key="1">
    <source>
        <dbReference type="ARBA" id="ARBA00002521"/>
    </source>
</evidence>
<dbReference type="SUPFAM" id="SSF55920">
    <property type="entry name" value="Creatinase/aminopeptidase"/>
    <property type="match status" value="1"/>
</dbReference>
<dbReference type="GO" id="GO:0004239">
    <property type="term" value="F:initiator methionyl aminopeptidase activity"/>
    <property type="evidence" value="ECO:0007669"/>
    <property type="project" value="UniProtKB-UniRule"/>
</dbReference>
<comment type="catalytic activity">
    <reaction evidence="6 7">
        <text>Release of N-terminal amino acids, preferentially methionine, from peptides and arylamides.</text>
        <dbReference type="EC" id="3.4.11.18"/>
    </reaction>
</comment>
<evidence type="ECO:0000256" key="4">
    <source>
        <dbReference type="ARBA" id="ARBA00022723"/>
    </source>
</evidence>
<keyword evidence="2 6" id="KW-0031">Aminopeptidase</keyword>
<dbReference type="InterPro" id="IPR002467">
    <property type="entry name" value="Pept_M24A_MAP1"/>
</dbReference>
<dbReference type="InterPro" id="IPR000994">
    <property type="entry name" value="Pept_M24"/>
</dbReference>
<dbReference type="GO" id="GO:0006508">
    <property type="term" value="P:proteolysis"/>
    <property type="evidence" value="ECO:0007669"/>
    <property type="project" value="UniProtKB-KW"/>
</dbReference>
<comment type="caution">
    <text evidence="10">The sequence shown here is derived from an EMBL/GenBank/DDBJ whole genome shotgun (WGS) entry which is preliminary data.</text>
</comment>
<dbReference type="AlphaFoldDB" id="A0A3P1T9W6"/>
<dbReference type="RefSeq" id="WP_124843644.1">
    <property type="nucleotide sequence ID" value="NZ_JAUNKP010000041.1"/>
</dbReference>
<comment type="cofactor">
    <cofactor evidence="6">
        <name>Co(2+)</name>
        <dbReference type="ChEBI" id="CHEBI:48828"/>
    </cofactor>
    <cofactor evidence="6">
        <name>Zn(2+)</name>
        <dbReference type="ChEBI" id="CHEBI:29105"/>
    </cofactor>
    <cofactor evidence="6">
        <name>Mn(2+)</name>
        <dbReference type="ChEBI" id="CHEBI:29035"/>
    </cofactor>
    <cofactor evidence="6">
        <name>Fe(2+)</name>
        <dbReference type="ChEBI" id="CHEBI:29033"/>
    </cofactor>
    <text evidence="6">Binds 2 divalent metal cations per subunit. Has a high-affinity and a low affinity metal-binding site. The true nature of the physiological cofactor is under debate. The enzyme is active with cobalt, zinc, manganese or divalent iron ions. Most likely, methionine aminopeptidases function as mononuclear Fe(2+)-metalloproteases under physiological conditions, and the catalytically relevant metal-binding site has been assigned to the histidine-containing high-affinity site.</text>
</comment>
<keyword evidence="3 6" id="KW-0645">Protease</keyword>
<feature type="binding site" evidence="6">
    <location>
        <position position="83"/>
    </location>
    <ligand>
        <name>substrate</name>
    </ligand>
</feature>
<evidence type="ECO:0000256" key="5">
    <source>
        <dbReference type="ARBA" id="ARBA00022801"/>
    </source>
</evidence>
<reference evidence="10 11" key="1">
    <citation type="submission" date="2018-11" db="EMBL/GenBank/DDBJ databases">
        <title>Genomes From Bacteria Associated with the Canine Oral Cavity: a Test Case for Automated Genome-Based Taxonomic Assignment.</title>
        <authorList>
            <person name="Coil D.A."/>
            <person name="Jospin G."/>
            <person name="Darling A.E."/>
            <person name="Wallis C."/>
            <person name="Davis I.J."/>
            <person name="Harris S."/>
            <person name="Eisen J.A."/>
            <person name="Holcombe L.J."/>
            <person name="O'Flynn C."/>
        </authorList>
    </citation>
    <scope>NUCLEOTIDE SEQUENCE [LARGE SCALE GENOMIC DNA]</scope>
    <source>
        <strain evidence="10 11">OH887_COT-365</strain>
    </source>
</reference>
<evidence type="ECO:0000256" key="8">
    <source>
        <dbReference type="SAM" id="MobiDB-lite"/>
    </source>
</evidence>
<dbReference type="PANTHER" id="PTHR43330">
    <property type="entry name" value="METHIONINE AMINOPEPTIDASE"/>
    <property type="match status" value="1"/>
</dbReference>
<name>A0A3P1T9W6_9ACTN</name>
<dbReference type="GO" id="GO:0005829">
    <property type="term" value="C:cytosol"/>
    <property type="evidence" value="ECO:0007669"/>
    <property type="project" value="TreeGrafter"/>
</dbReference>
<accession>A0A3P1T9W6</accession>
<feature type="binding site" evidence="6">
    <location>
        <position position="111"/>
    </location>
    <ligand>
        <name>a divalent metal cation</name>
        <dbReference type="ChEBI" id="CHEBI:60240"/>
        <label>1</label>
    </ligand>
</feature>
<gene>
    <name evidence="6 10" type="primary">map</name>
    <name evidence="10" type="ORF">EII34_05235</name>
</gene>
<dbReference type="PRINTS" id="PR00599">
    <property type="entry name" value="MAPEPTIDASE"/>
</dbReference>
<dbReference type="EC" id="3.4.11.18" evidence="6 7"/>
<comment type="similarity">
    <text evidence="6">Belongs to the peptidase M24A family. Methionine aminopeptidase type 1 subfamily.</text>
</comment>
<evidence type="ECO:0000313" key="10">
    <source>
        <dbReference type="EMBL" id="RRD06088.1"/>
    </source>
</evidence>
<keyword evidence="4 6" id="KW-0479">Metal-binding</keyword>
<feature type="binding site" evidence="6">
    <location>
        <position position="100"/>
    </location>
    <ligand>
        <name>a divalent metal cation</name>
        <dbReference type="ChEBI" id="CHEBI:60240"/>
        <label>1</label>
    </ligand>
</feature>
<organism evidence="10 11">
    <name type="scientific">Arachnia propionica</name>
    <dbReference type="NCBI Taxonomy" id="1750"/>
    <lineage>
        <taxon>Bacteria</taxon>
        <taxon>Bacillati</taxon>
        <taxon>Actinomycetota</taxon>
        <taxon>Actinomycetes</taxon>
        <taxon>Propionibacteriales</taxon>
        <taxon>Propionibacteriaceae</taxon>
        <taxon>Arachnia</taxon>
    </lineage>
</organism>
<dbReference type="GO" id="GO:0046872">
    <property type="term" value="F:metal ion binding"/>
    <property type="evidence" value="ECO:0007669"/>
    <property type="project" value="UniProtKB-UniRule"/>
</dbReference>
<evidence type="ECO:0000256" key="3">
    <source>
        <dbReference type="ARBA" id="ARBA00022670"/>
    </source>
</evidence>
<dbReference type="CDD" id="cd01086">
    <property type="entry name" value="MetAP1"/>
    <property type="match status" value="1"/>
</dbReference>
<dbReference type="OrthoDB" id="9802055at2"/>
<feature type="region of interest" description="Disordered" evidence="8">
    <location>
        <begin position="176"/>
        <end position="195"/>
    </location>
</feature>
<dbReference type="HAMAP" id="MF_01974">
    <property type="entry name" value="MetAP_1"/>
    <property type="match status" value="1"/>
</dbReference>
<evidence type="ECO:0000256" key="6">
    <source>
        <dbReference type="HAMAP-Rule" id="MF_01974"/>
    </source>
</evidence>
<feature type="binding site" evidence="6">
    <location>
        <position position="111"/>
    </location>
    <ligand>
        <name>a divalent metal cation</name>
        <dbReference type="ChEBI" id="CHEBI:60240"/>
        <label>2</label>
        <note>catalytic</note>
    </ligand>
</feature>
<protein>
    <recommendedName>
        <fullName evidence="6 7">Methionine aminopeptidase</fullName>
        <shortName evidence="6">MAP</shortName>
        <shortName evidence="6">MetAP</shortName>
        <ecNumber evidence="6 7">3.4.11.18</ecNumber>
    </recommendedName>
    <alternativeName>
        <fullName evidence="6">Peptidase M</fullName>
    </alternativeName>
</protein>
<evidence type="ECO:0000256" key="7">
    <source>
        <dbReference type="RuleBase" id="RU003653"/>
    </source>
</evidence>
<proteinExistence type="inferred from homology"/>
<comment type="subunit">
    <text evidence="6">Monomer.</text>
</comment>
<feature type="domain" description="Peptidase M24" evidence="9">
    <location>
        <begin position="13"/>
        <end position="247"/>
    </location>
</feature>
<sequence length="275" mass="29618">MTIEVKTAAQLLKMRQAGLVVAEGLRQMRQAAVPGVTTADIDAVGRRVLAEAGAQSNFDGYGAEYGTPFKGVACISVNDELVHGMPGRRVIREGDLVSVDFGAVVDGWHGDAARTFIVGEGRPEDEQLNQATREALWAGIAAVRDGCRVVDISRAIERSVTSQPRRYGSLKEYTGHGIGSQMHMDPDVPNQARRSPSTRLRVGMAIAIEPMLTLGLHQTVLGDDEWTVLSRDGSRGSHWENTVAITEHGVWVLTEPDGGRAELEARGVPFGPLGE</sequence>
<feature type="binding site" evidence="6">
    <location>
        <position position="240"/>
    </location>
    <ligand>
        <name>a divalent metal cation</name>
        <dbReference type="ChEBI" id="CHEBI:60240"/>
        <label>1</label>
    </ligand>
</feature>
<feature type="binding site" evidence="6">
    <location>
        <position position="176"/>
    </location>
    <ligand>
        <name>a divalent metal cation</name>
        <dbReference type="ChEBI" id="CHEBI:60240"/>
        <label>2</label>
        <note>catalytic</note>
    </ligand>
</feature>
<dbReference type="NCBIfam" id="TIGR00500">
    <property type="entry name" value="met_pdase_I"/>
    <property type="match status" value="1"/>
</dbReference>
<dbReference type="Pfam" id="PF00557">
    <property type="entry name" value="Peptidase_M24"/>
    <property type="match status" value="1"/>
</dbReference>
<feature type="binding site" evidence="6">
    <location>
        <position position="183"/>
    </location>
    <ligand>
        <name>substrate</name>
    </ligand>
</feature>
<dbReference type="Gene3D" id="3.90.230.10">
    <property type="entry name" value="Creatinase/methionine aminopeptidase superfamily"/>
    <property type="match status" value="1"/>
</dbReference>
<dbReference type="Proteomes" id="UP000280819">
    <property type="component" value="Unassembled WGS sequence"/>
</dbReference>
<evidence type="ECO:0000256" key="2">
    <source>
        <dbReference type="ARBA" id="ARBA00022438"/>
    </source>
</evidence>
<keyword evidence="5 6" id="KW-0378">Hydrolase</keyword>
<feature type="binding site" evidence="6">
    <location>
        <position position="209"/>
    </location>
    <ligand>
        <name>a divalent metal cation</name>
        <dbReference type="ChEBI" id="CHEBI:60240"/>
        <label>2</label>
        <note>catalytic</note>
    </ligand>
</feature>
<evidence type="ECO:0000313" key="11">
    <source>
        <dbReference type="Proteomes" id="UP000280819"/>
    </source>
</evidence>
<feature type="binding site" evidence="6">
    <location>
        <position position="240"/>
    </location>
    <ligand>
        <name>a divalent metal cation</name>
        <dbReference type="ChEBI" id="CHEBI:60240"/>
        <label>2</label>
        <note>catalytic</note>
    </ligand>
</feature>